<keyword evidence="1 5" id="KW-0699">rRNA-binding</keyword>
<evidence type="ECO:0000256" key="2">
    <source>
        <dbReference type="ARBA" id="ARBA00022884"/>
    </source>
</evidence>
<feature type="compositionally biased region" description="Basic and acidic residues" evidence="6">
    <location>
        <begin position="188"/>
        <end position="212"/>
    </location>
</feature>
<dbReference type="GO" id="GO:0006412">
    <property type="term" value="P:translation"/>
    <property type="evidence" value="ECO:0007669"/>
    <property type="project" value="UniProtKB-UniRule"/>
</dbReference>
<dbReference type="InterPro" id="IPR037121">
    <property type="entry name" value="Ribosomal_bL25_C"/>
</dbReference>
<reference evidence="9 10" key="1">
    <citation type="submission" date="2017-07" db="EMBL/GenBank/DDBJ databases">
        <title>Mechanisms for carbon and nitrogen cycling indicate functional differentiation within the Candidate Phyla Radiation.</title>
        <authorList>
            <person name="Danczak R.E."/>
            <person name="Johnston M.D."/>
            <person name="Kenah C."/>
            <person name="Slattery M."/>
            <person name="Wrighton K.C."/>
            <person name="Wilkins M.J."/>
        </authorList>
    </citation>
    <scope>NUCLEOTIDE SEQUENCE [LARGE SCALE GENOMIC DNA]</scope>
    <source>
        <strain evidence="9">Athens1014_28</strain>
    </source>
</reference>
<dbReference type="Gene3D" id="2.40.240.10">
    <property type="entry name" value="Ribosomal Protein L25, Chain P"/>
    <property type="match status" value="1"/>
</dbReference>
<sequence length="229" mass="25724">MTEEYNLTASVRKSEKAKVLRQGGQLPAVVYGNDFENQNISLVAKNFNKIFAIAGESSLIDLSIDNITPIKVLVHDYQINPVTSEIIHVDFYKVNMREKIKTEIPIKEVGESSAVLDLEGTLVTNRDSIEVECLPSDLVHEIEVDISILKTFDDVIHISDLKIPASIEVLNDPEEVVFLIQPPRSEEELAELEEKPVEKVEEVEVEGEKKEEEVAEDDNAEAPVEENKE</sequence>
<dbReference type="Pfam" id="PF14693">
    <property type="entry name" value="Ribosomal_TL5_C"/>
    <property type="match status" value="1"/>
</dbReference>
<dbReference type="AlphaFoldDB" id="A0A554LLL7"/>
<evidence type="ECO:0000313" key="10">
    <source>
        <dbReference type="Proteomes" id="UP000316495"/>
    </source>
</evidence>
<evidence type="ECO:0000256" key="3">
    <source>
        <dbReference type="ARBA" id="ARBA00022980"/>
    </source>
</evidence>
<feature type="region of interest" description="Disordered" evidence="6">
    <location>
        <begin position="188"/>
        <end position="229"/>
    </location>
</feature>
<gene>
    <name evidence="5" type="primary">rplY</name>
    <name evidence="5" type="synonym">ctc</name>
    <name evidence="9" type="ORF">Athens101428_662</name>
</gene>
<dbReference type="InterPro" id="IPR020056">
    <property type="entry name" value="Rbsml_bL25/Gln-tRNA_synth_N"/>
</dbReference>
<organism evidence="9 10">
    <name type="scientific">Candidatus Berkelbacteria bacterium Athens1014_28</name>
    <dbReference type="NCBI Taxonomy" id="2017145"/>
    <lineage>
        <taxon>Bacteria</taxon>
        <taxon>Candidatus Berkelbacteria</taxon>
    </lineage>
</organism>
<evidence type="ECO:0000259" key="8">
    <source>
        <dbReference type="Pfam" id="PF14693"/>
    </source>
</evidence>
<feature type="domain" description="Large ribosomal subunit protein bL25 beta" evidence="8">
    <location>
        <begin position="99"/>
        <end position="184"/>
    </location>
</feature>
<comment type="caution">
    <text evidence="9">The sequence shown here is derived from an EMBL/GenBank/DDBJ whole genome shotgun (WGS) entry which is preliminary data.</text>
</comment>
<keyword evidence="3 5" id="KW-0689">Ribosomal protein</keyword>
<accession>A0A554LLL7</accession>
<dbReference type="Proteomes" id="UP000316495">
    <property type="component" value="Unassembled WGS sequence"/>
</dbReference>
<feature type="compositionally biased region" description="Acidic residues" evidence="6">
    <location>
        <begin position="213"/>
        <end position="229"/>
    </location>
</feature>
<dbReference type="PANTHER" id="PTHR33284:SF1">
    <property type="entry name" value="RIBOSOMAL PROTEIN L25_GLN-TRNA SYNTHETASE, ANTI-CODON-BINDING DOMAIN-CONTAINING PROTEIN"/>
    <property type="match status" value="1"/>
</dbReference>
<evidence type="ECO:0000256" key="6">
    <source>
        <dbReference type="SAM" id="MobiDB-lite"/>
    </source>
</evidence>
<protein>
    <recommendedName>
        <fullName evidence="5">Large ribosomal subunit protein bL25</fullName>
    </recommendedName>
    <alternativeName>
        <fullName evidence="5">General stress protein CTC</fullName>
    </alternativeName>
</protein>
<dbReference type="InterPro" id="IPR020057">
    <property type="entry name" value="Ribosomal_bL25_b-dom"/>
</dbReference>
<dbReference type="Gene3D" id="2.170.120.20">
    <property type="entry name" value="Ribosomal protein L25, beta domain"/>
    <property type="match status" value="1"/>
</dbReference>
<comment type="similarity">
    <text evidence="5">Belongs to the bacterial ribosomal protein bL25 family. CTC subfamily.</text>
</comment>
<dbReference type="CDD" id="cd00495">
    <property type="entry name" value="Ribosomal_L25_TL5_CTC"/>
    <property type="match status" value="1"/>
</dbReference>
<dbReference type="EMBL" id="VMGN01000043">
    <property type="protein sequence ID" value="TSC93529.1"/>
    <property type="molecule type" value="Genomic_DNA"/>
</dbReference>
<dbReference type="GO" id="GO:0003735">
    <property type="term" value="F:structural constituent of ribosome"/>
    <property type="evidence" value="ECO:0007669"/>
    <property type="project" value="InterPro"/>
</dbReference>
<evidence type="ECO:0000256" key="4">
    <source>
        <dbReference type="ARBA" id="ARBA00023274"/>
    </source>
</evidence>
<evidence type="ECO:0000313" key="9">
    <source>
        <dbReference type="EMBL" id="TSC93529.1"/>
    </source>
</evidence>
<dbReference type="GO" id="GO:0008097">
    <property type="term" value="F:5S rRNA binding"/>
    <property type="evidence" value="ECO:0007669"/>
    <property type="project" value="InterPro"/>
</dbReference>
<dbReference type="InterPro" id="IPR020930">
    <property type="entry name" value="Ribosomal_uL5_bac-type"/>
</dbReference>
<dbReference type="NCBIfam" id="TIGR00731">
    <property type="entry name" value="bL25_bact_ctc"/>
    <property type="match status" value="1"/>
</dbReference>
<dbReference type="HAMAP" id="MF_01334">
    <property type="entry name" value="Ribosomal_bL25_CTC"/>
    <property type="match status" value="1"/>
</dbReference>
<keyword evidence="4 5" id="KW-0687">Ribonucleoprotein</keyword>
<proteinExistence type="inferred from homology"/>
<dbReference type="SUPFAM" id="SSF50715">
    <property type="entry name" value="Ribosomal protein L25-like"/>
    <property type="match status" value="1"/>
</dbReference>
<comment type="subunit">
    <text evidence="5">Part of the 50S ribosomal subunit; part of the 5S rRNA/L5/L18/L25 subcomplex. Contacts the 5S rRNA. Binds to the 5S rRNA independently of L5 and L18.</text>
</comment>
<dbReference type="Pfam" id="PF01386">
    <property type="entry name" value="Ribosomal_L25p"/>
    <property type="match status" value="1"/>
</dbReference>
<feature type="domain" description="Large ribosomal subunit protein bL25 L25" evidence="7">
    <location>
        <begin position="7"/>
        <end position="91"/>
    </location>
</feature>
<dbReference type="PANTHER" id="PTHR33284">
    <property type="entry name" value="RIBOSOMAL PROTEIN L25/GLN-TRNA SYNTHETASE, ANTI-CODON-BINDING DOMAIN-CONTAINING PROTEIN"/>
    <property type="match status" value="1"/>
</dbReference>
<evidence type="ECO:0000259" key="7">
    <source>
        <dbReference type="Pfam" id="PF01386"/>
    </source>
</evidence>
<name>A0A554LLL7_9BACT</name>
<comment type="function">
    <text evidence="5">This is one of the proteins that binds to the 5S RNA in the ribosome where it forms part of the central protuberance.</text>
</comment>
<dbReference type="InterPro" id="IPR011035">
    <property type="entry name" value="Ribosomal_bL25/Gln-tRNA_synth"/>
</dbReference>
<keyword evidence="2 5" id="KW-0694">RNA-binding</keyword>
<evidence type="ECO:0000256" key="1">
    <source>
        <dbReference type="ARBA" id="ARBA00022730"/>
    </source>
</evidence>
<dbReference type="InterPro" id="IPR001021">
    <property type="entry name" value="Ribosomal_bL25_long"/>
</dbReference>
<dbReference type="InterPro" id="IPR029751">
    <property type="entry name" value="Ribosomal_L25_dom"/>
</dbReference>
<evidence type="ECO:0000256" key="5">
    <source>
        <dbReference type="HAMAP-Rule" id="MF_01334"/>
    </source>
</evidence>
<dbReference type="GO" id="GO:0022625">
    <property type="term" value="C:cytosolic large ribosomal subunit"/>
    <property type="evidence" value="ECO:0007669"/>
    <property type="project" value="TreeGrafter"/>
</dbReference>